<comment type="caution">
    <text evidence="1">The sequence shown here is derived from an EMBL/GenBank/DDBJ whole genome shotgun (WGS) entry which is preliminary data.</text>
</comment>
<dbReference type="Proteomes" id="UP000316598">
    <property type="component" value="Unassembled WGS sequence"/>
</dbReference>
<keyword evidence="2" id="KW-1185">Reference proteome</keyword>
<reference evidence="1 2" key="1">
    <citation type="submission" date="2019-02" db="EMBL/GenBank/DDBJ databases">
        <title>Deep-cultivation of Planctomycetes and their phenomic and genomic characterization uncovers novel biology.</title>
        <authorList>
            <person name="Wiegand S."/>
            <person name="Jogler M."/>
            <person name="Boedeker C."/>
            <person name="Pinto D."/>
            <person name="Vollmers J."/>
            <person name="Rivas-Marin E."/>
            <person name="Kohn T."/>
            <person name="Peeters S.H."/>
            <person name="Heuer A."/>
            <person name="Rast P."/>
            <person name="Oberbeckmann S."/>
            <person name="Bunk B."/>
            <person name="Jeske O."/>
            <person name="Meyerdierks A."/>
            <person name="Storesund J.E."/>
            <person name="Kallscheuer N."/>
            <person name="Luecker S."/>
            <person name="Lage O.M."/>
            <person name="Pohl T."/>
            <person name="Merkel B.J."/>
            <person name="Hornburger P."/>
            <person name="Mueller R.-W."/>
            <person name="Bruemmer F."/>
            <person name="Labrenz M."/>
            <person name="Spormann A.M."/>
            <person name="Op Den Camp H."/>
            <person name="Overmann J."/>
            <person name="Amann R."/>
            <person name="Jetten M.S.M."/>
            <person name="Mascher T."/>
            <person name="Medema M.H."/>
            <person name="Devos D.P."/>
            <person name="Kaster A.-K."/>
            <person name="Ovreas L."/>
            <person name="Rohde M."/>
            <person name="Galperin M.Y."/>
            <person name="Jogler C."/>
        </authorList>
    </citation>
    <scope>NUCLEOTIDE SEQUENCE [LARGE SCALE GENOMIC DNA]</scope>
    <source>
        <strain evidence="1 2">Pla22</strain>
    </source>
</reference>
<organism evidence="1 2">
    <name type="scientific">Rubripirellula amarantea</name>
    <dbReference type="NCBI Taxonomy" id="2527999"/>
    <lineage>
        <taxon>Bacteria</taxon>
        <taxon>Pseudomonadati</taxon>
        <taxon>Planctomycetota</taxon>
        <taxon>Planctomycetia</taxon>
        <taxon>Pirellulales</taxon>
        <taxon>Pirellulaceae</taxon>
        <taxon>Rubripirellula</taxon>
    </lineage>
</organism>
<gene>
    <name evidence="1" type="ORF">Pla22_01920</name>
</gene>
<dbReference type="EMBL" id="SJPI01000001">
    <property type="protein sequence ID" value="TWT52568.1"/>
    <property type="molecule type" value="Genomic_DNA"/>
</dbReference>
<accession>A0A5C5WPI4</accession>
<evidence type="ECO:0000313" key="2">
    <source>
        <dbReference type="Proteomes" id="UP000316598"/>
    </source>
</evidence>
<evidence type="ECO:0000313" key="1">
    <source>
        <dbReference type="EMBL" id="TWT52568.1"/>
    </source>
</evidence>
<proteinExistence type="predicted"/>
<sequence>MPPIDKGVEMRHAQCNGQLRFTLGGRLSRAMVSTTQPFLNH</sequence>
<dbReference type="AlphaFoldDB" id="A0A5C5WPI4"/>
<name>A0A5C5WPI4_9BACT</name>
<protein>
    <submittedName>
        <fullName evidence="1">Uncharacterized protein</fullName>
    </submittedName>
</protein>